<dbReference type="Proteomes" id="UP000076501">
    <property type="component" value="Unassembled WGS sequence"/>
</dbReference>
<organism evidence="1 2">
    <name type="scientific">Bacillus cereus</name>
    <dbReference type="NCBI Taxonomy" id="1396"/>
    <lineage>
        <taxon>Bacteria</taxon>
        <taxon>Bacillati</taxon>
        <taxon>Bacillota</taxon>
        <taxon>Bacilli</taxon>
        <taxon>Bacillales</taxon>
        <taxon>Bacillaceae</taxon>
        <taxon>Bacillus</taxon>
        <taxon>Bacillus cereus group</taxon>
    </lineage>
</organism>
<reference evidence="1 2" key="1">
    <citation type="submission" date="2015-09" db="EMBL/GenBank/DDBJ databases">
        <title>Bacillus cereus food isolates.</title>
        <authorList>
            <person name="Boekhorst J."/>
        </authorList>
    </citation>
    <scope>NUCLEOTIDE SEQUENCE [LARGE SCALE GENOMIC DNA]</scope>
    <source>
        <strain evidence="1 2">B4082</strain>
    </source>
</reference>
<protein>
    <submittedName>
        <fullName evidence="1">Uncharacterized protein</fullName>
    </submittedName>
</protein>
<dbReference type="AlphaFoldDB" id="A0A164ILF4"/>
<proteinExistence type="predicted"/>
<accession>A0A164ILF4</accession>
<comment type="caution">
    <text evidence="1">The sequence shown here is derived from an EMBL/GenBank/DDBJ whole genome shotgun (WGS) entry which is preliminary data.</text>
</comment>
<gene>
    <name evidence="1" type="ORF">B4082_0242</name>
</gene>
<dbReference type="EMBL" id="LJKA01000002">
    <property type="protein sequence ID" value="KZD41607.1"/>
    <property type="molecule type" value="Genomic_DNA"/>
</dbReference>
<evidence type="ECO:0000313" key="2">
    <source>
        <dbReference type="Proteomes" id="UP000076501"/>
    </source>
</evidence>
<sequence length="78" mass="8608">MLKLISASFFSFGVVFPDNTSPCLINDCNFSKTTYSLSSSSVTAERIVPIAIAFSSLVNFVYFTPYSQGIHLSLYLTH</sequence>
<evidence type="ECO:0000313" key="1">
    <source>
        <dbReference type="EMBL" id="KZD41607.1"/>
    </source>
</evidence>
<name>A0A164ILF4_BACCE</name>